<evidence type="ECO:0000256" key="1">
    <source>
        <dbReference type="ARBA" id="ARBA00004651"/>
    </source>
</evidence>
<keyword evidence="13" id="KW-1185">Reference proteome</keyword>
<reference evidence="12 13" key="1">
    <citation type="submission" date="2019-04" db="EMBL/GenBank/DDBJ databases">
        <title>Sulfurimonas crateris sp. nov. a facultative anaerobic sulfur-oxidizing chemolithautotrophic bacterium isolated from a terrestrial mud vulcano.</title>
        <authorList>
            <person name="Ratnikova N.M."/>
            <person name="Slobodkin A.I."/>
            <person name="Merkel A.Y."/>
            <person name="Novikov A."/>
            <person name="Bonch-Osmolovskaya E.A."/>
            <person name="Slobodkina G.B."/>
        </authorList>
    </citation>
    <scope>NUCLEOTIDE SEQUENCE [LARGE SCALE GENOMIC DNA]</scope>
    <source>
        <strain evidence="12 13">SN118</strain>
    </source>
</reference>
<evidence type="ECO:0000256" key="9">
    <source>
        <dbReference type="ARBA" id="ARBA00023065"/>
    </source>
</evidence>
<dbReference type="EMBL" id="SZPX01000006">
    <property type="protein sequence ID" value="TKI69081.1"/>
    <property type="molecule type" value="Genomic_DNA"/>
</dbReference>
<comment type="subcellular location">
    <subcellularLocation>
        <location evidence="1">Cell membrane</location>
        <topology evidence="1">Multi-pass membrane protein</topology>
    </subcellularLocation>
</comment>
<dbReference type="GO" id="GO:0015095">
    <property type="term" value="F:magnesium ion transmembrane transporter activity"/>
    <property type="evidence" value="ECO:0007669"/>
    <property type="project" value="TreeGrafter"/>
</dbReference>
<dbReference type="InterPro" id="IPR045861">
    <property type="entry name" value="CorA_cytoplasmic_dom"/>
</dbReference>
<dbReference type="InterPro" id="IPR045863">
    <property type="entry name" value="CorA_TM1_TM2"/>
</dbReference>
<dbReference type="GO" id="GO:0000287">
    <property type="term" value="F:magnesium ion binding"/>
    <property type="evidence" value="ECO:0007669"/>
    <property type="project" value="TreeGrafter"/>
</dbReference>
<evidence type="ECO:0000256" key="6">
    <source>
        <dbReference type="ARBA" id="ARBA00022692"/>
    </source>
</evidence>
<evidence type="ECO:0000256" key="5">
    <source>
        <dbReference type="ARBA" id="ARBA00022519"/>
    </source>
</evidence>
<gene>
    <name evidence="12" type="ORF">FCU45_08970</name>
</gene>
<dbReference type="PANTHER" id="PTHR46494:SF3">
    <property type="entry name" value="ZINC TRANSPORT PROTEIN ZNTB"/>
    <property type="match status" value="1"/>
</dbReference>
<comment type="caution">
    <text evidence="12">The sequence shown here is derived from an EMBL/GenBank/DDBJ whole genome shotgun (WGS) entry which is preliminary data.</text>
</comment>
<keyword evidence="8 11" id="KW-1133">Transmembrane helix</keyword>
<dbReference type="GO" id="GO:0050897">
    <property type="term" value="F:cobalt ion binding"/>
    <property type="evidence" value="ECO:0007669"/>
    <property type="project" value="TreeGrafter"/>
</dbReference>
<evidence type="ECO:0000256" key="10">
    <source>
        <dbReference type="ARBA" id="ARBA00023136"/>
    </source>
</evidence>
<keyword evidence="4" id="KW-1003">Cell membrane</keyword>
<dbReference type="Pfam" id="PF01544">
    <property type="entry name" value="CorA"/>
    <property type="match status" value="1"/>
</dbReference>
<keyword evidence="5" id="KW-0997">Cell inner membrane</keyword>
<dbReference type="InterPro" id="IPR002523">
    <property type="entry name" value="MgTranspt_CorA/ZnTranspt_ZntB"/>
</dbReference>
<keyword evidence="3" id="KW-0813">Transport</keyword>
<name>A0A4U2Z823_9BACT</name>
<dbReference type="SUPFAM" id="SSF144083">
    <property type="entry name" value="Magnesium transport protein CorA, transmembrane region"/>
    <property type="match status" value="1"/>
</dbReference>
<dbReference type="GO" id="GO:0015087">
    <property type="term" value="F:cobalt ion transmembrane transporter activity"/>
    <property type="evidence" value="ECO:0007669"/>
    <property type="project" value="TreeGrafter"/>
</dbReference>
<organism evidence="12 13">
    <name type="scientific">Sulfurimonas crateris</name>
    <dbReference type="NCBI Taxonomy" id="2574727"/>
    <lineage>
        <taxon>Bacteria</taxon>
        <taxon>Pseudomonadati</taxon>
        <taxon>Campylobacterota</taxon>
        <taxon>Epsilonproteobacteria</taxon>
        <taxon>Campylobacterales</taxon>
        <taxon>Sulfurimonadaceae</taxon>
        <taxon>Sulfurimonas</taxon>
    </lineage>
</organism>
<keyword evidence="9" id="KW-0406">Ion transport</keyword>
<dbReference type="AlphaFoldDB" id="A0A4U2Z823"/>
<dbReference type="GO" id="GO:0005886">
    <property type="term" value="C:plasma membrane"/>
    <property type="evidence" value="ECO:0007669"/>
    <property type="project" value="UniProtKB-SubCell"/>
</dbReference>
<proteinExistence type="inferred from homology"/>
<dbReference type="RefSeq" id="WP_137014452.1">
    <property type="nucleotide sequence ID" value="NZ_SZPX01000006.1"/>
</dbReference>
<keyword evidence="6 11" id="KW-0812">Transmembrane</keyword>
<feature type="transmembrane region" description="Helical" evidence="11">
    <location>
        <begin position="200"/>
        <end position="220"/>
    </location>
</feature>
<accession>A0A4U2Z823</accession>
<evidence type="ECO:0000256" key="8">
    <source>
        <dbReference type="ARBA" id="ARBA00022989"/>
    </source>
</evidence>
<comment type="similarity">
    <text evidence="2">Belongs to the CorA metal ion transporter (MIT) (TC 1.A.35) family.</text>
</comment>
<evidence type="ECO:0000313" key="13">
    <source>
        <dbReference type="Proteomes" id="UP000309561"/>
    </source>
</evidence>
<dbReference type="OrthoDB" id="9803416at2"/>
<dbReference type="Gene3D" id="1.20.58.340">
    <property type="entry name" value="Magnesium transport protein CorA, transmembrane region"/>
    <property type="match status" value="2"/>
</dbReference>
<feature type="transmembrane region" description="Helical" evidence="11">
    <location>
        <begin position="240"/>
        <end position="257"/>
    </location>
</feature>
<keyword evidence="7" id="KW-0862">Zinc</keyword>
<evidence type="ECO:0000256" key="11">
    <source>
        <dbReference type="SAM" id="Phobius"/>
    </source>
</evidence>
<dbReference type="Proteomes" id="UP000309561">
    <property type="component" value="Unassembled WGS sequence"/>
</dbReference>
<evidence type="ECO:0000256" key="4">
    <source>
        <dbReference type="ARBA" id="ARBA00022475"/>
    </source>
</evidence>
<dbReference type="SUPFAM" id="SSF143865">
    <property type="entry name" value="CorA soluble domain-like"/>
    <property type="match status" value="1"/>
</dbReference>
<sequence length="261" mass="30299">MSNVHNLVDNLHIEDLQNETHPSIFDENDGYEMLILRLPVLLDEMKVTSTGFIITPENSYLYMRDKKELKPLGSRFEAPYEILDGIVDELLKAFDSYRDLIEDIEESLYLNKATNSFMNRWLKLKRNIVRIERILTHASSTMDETIAYYKKCDDFPLNHYLDLHEHLERTLRSASLQLSKLDYIYKFYTTQTNERINRSIFALTIISAIFLPLNLIVGFFGMNTSGLPFSDGLSGTNSVLILMVSLSVIAFLAIYFMKRKI</sequence>
<evidence type="ECO:0000256" key="3">
    <source>
        <dbReference type="ARBA" id="ARBA00022448"/>
    </source>
</evidence>
<evidence type="ECO:0000256" key="7">
    <source>
        <dbReference type="ARBA" id="ARBA00022833"/>
    </source>
</evidence>
<protein>
    <submittedName>
        <fullName evidence="12">Magnesium transporter</fullName>
    </submittedName>
</protein>
<evidence type="ECO:0000313" key="12">
    <source>
        <dbReference type="EMBL" id="TKI69081.1"/>
    </source>
</evidence>
<evidence type="ECO:0000256" key="2">
    <source>
        <dbReference type="ARBA" id="ARBA00009765"/>
    </source>
</evidence>
<keyword evidence="10 11" id="KW-0472">Membrane</keyword>
<dbReference type="PANTHER" id="PTHR46494">
    <property type="entry name" value="CORA FAMILY METAL ION TRANSPORTER (EUROFUNG)"/>
    <property type="match status" value="1"/>
</dbReference>